<dbReference type="STRING" id="1344003.SAMN05445060_0726"/>
<dbReference type="GO" id="GO:0006508">
    <property type="term" value="P:proteolysis"/>
    <property type="evidence" value="ECO:0007669"/>
    <property type="project" value="InterPro"/>
</dbReference>
<proteinExistence type="predicted"/>
<dbReference type="Proteomes" id="UP000186218">
    <property type="component" value="Unassembled WGS sequence"/>
</dbReference>
<protein>
    <submittedName>
        <fullName evidence="1">Trypsin-like peptidase domain-containing protein</fullName>
    </submittedName>
</protein>
<evidence type="ECO:0000313" key="2">
    <source>
        <dbReference type="Proteomes" id="UP000186218"/>
    </source>
</evidence>
<dbReference type="Gene3D" id="2.40.10.10">
    <property type="entry name" value="Trypsin-like serine proteases"/>
    <property type="match status" value="2"/>
</dbReference>
<dbReference type="InterPro" id="IPR009003">
    <property type="entry name" value="Peptidase_S1_PA"/>
</dbReference>
<dbReference type="SUPFAM" id="SSF50494">
    <property type="entry name" value="Trypsin-like serine proteases"/>
    <property type="match status" value="1"/>
</dbReference>
<sequence>MFLAVVVGASLVGGSASTPQPSVLADRRVGPLFIGTSDEHDCTATVIHSRTGDLLLTAAHCVTGAADDIRFAPGYHDRIKPYGIWRVTAVYLASSWVRGLNVDDDFAVMRVAPDPGSPQHPLETVTGRGFTVGSTTPGSRVRVVGYGGVADDPVGCRGRTRTVRGVPTISCRGLVDGTSGSPWIAGRSAIGIVGGYHQGGCITDVSHSPVFGSDLHEVIARAEAHGPSDVAPEPQSDC</sequence>
<evidence type="ECO:0000313" key="1">
    <source>
        <dbReference type="EMBL" id="SIR76569.1"/>
    </source>
</evidence>
<name>A0A1N7DL12_9NOCA</name>
<dbReference type="Pfam" id="PF13365">
    <property type="entry name" value="Trypsin_2"/>
    <property type="match status" value="1"/>
</dbReference>
<dbReference type="InterPro" id="IPR043504">
    <property type="entry name" value="Peptidase_S1_PA_chymotrypsin"/>
</dbReference>
<organism evidence="1 2">
    <name type="scientific">Williamsia sterculiae</name>
    <dbReference type="NCBI Taxonomy" id="1344003"/>
    <lineage>
        <taxon>Bacteria</taxon>
        <taxon>Bacillati</taxon>
        <taxon>Actinomycetota</taxon>
        <taxon>Actinomycetes</taxon>
        <taxon>Mycobacteriales</taxon>
        <taxon>Nocardiaceae</taxon>
        <taxon>Williamsia</taxon>
    </lineage>
</organism>
<dbReference type="AlphaFoldDB" id="A0A1N7DL12"/>
<dbReference type="PROSITE" id="PS00134">
    <property type="entry name" value="TRYPSIN_HIS"/>
    <property type="match status" value="1"/>
</dbReference>
<reference evidence="1 2" key="1">
    <citation type="submission" date="2017-01" db="EMBL/GenBank/DDBJ databases">
        <authorList>
            <person name="Mah S.A."/>
            <person name="Swanson W.J."/>
            <person name="Moy G.W."/>
            <person name="Vacquier V.D."/>
        </authorList>
    </citation>
    <scope>NUCLEOTIDE SEQUENCE [LARGE SCALE GENOMIC DNA]</scope>
    <source>
        <strain evidence="1 2">CPCC 203464</strain>
    </source>
</reference>
<dbReference type="EMBL" id="FTNT01000002">
    <property type="protein sequence ID" value="SIR76569.1"/>
    <property type="molecule type" value="Genomic_DNA"/>
</dbReference>
<dbReference type="GO" id="GO:0004252">
    <property type="term" value="F:serine-type endopeptidase activity"/>
    <property type="evidence" value="ECO:0007669"/>
    <property type="project" value="InterPro"/>
</dbReference>
<dbReference type="InterPro" id="IPR018114">
    <property type="entry name" value="TRYPSIN_HIS"/>
</dbReference>
<gene>
    <name evidence="1" type="ORF">SAMN05445060_0726</name>
</gene>
<keyword evidence="2" id="KW-1185">Reference proteome</keyword>
<accession>A0A1N7DL12</accession>